<proteinExistence type="predicted"/>
<reference evidence="2" key="1">
    <citation type="submission" date="2017-04" db="EMBL/GenBank/DDBJ databases">
        <authorList>
            <person name="Varghese N."/>
            <person name="Submissions S."/>
        </authorList>
    </citation>
    <scope>NUCLEOTIDE SEQUENCE [LARGE SCALE GENOMIC DNA]</scope>
    <source>
        <strain evidence="2">DSM 16537</strain>
    </source>
</reference>
<dbReference type="Proteomes" id="UP000192333">
    <property type="component" value="Chromosome I"/>
</dbReference>
<protein>
    <submittedName>
        <fullName evidence="1">Uncharacterized protein</fullName>
    </submittedName>
</protein>
<gene>
    <name evidence="1" type="ORF">SAMN00777080_2194</name>
</gene>
<sequence>MIVLLIDPQWQTGLIVYRVVLFCHFERREKSIYQEDPRPLLPSLSADRQGGDKAKFIATL</sequence>
<accession>A0A1W2H3S9</accession>
<evidence type="ECO:0000313" key="2">
    <source>
        <dbReference type="Proteomes" id="UP000192333"/>
    </source>
</evidence>
<dbReference type="EMBL" id="LT838813">
    <property type="protein sequence ID" value="SMD43595.1"/>
    <property type="molecule type" value="Genomic_DNA"/>
</dbReference>
<evidence type="ECO:0000313" key="1">
    <source>
        <dbReference type="EMBL" id="SMD43595.1"/>
    </source>
</evidence>
<keyword evidence="2" id="KW-1185">Reference proteome</keyword>
<dbReference type="AlphaFoldDB" id="A0A1W2H3S9"/>
<dbReference type="STRING" id="758820.SAMN00777080_2194"/>
<name>A0A1W2H3S9_9BACT</name>
<organism evidence="1 2">
    <name type="scientific">Aquiflexum balticum DSM 16537</name>
    <dbReference type="NCBI Taxonomy" id="758820"/>
    <lineage>
        <taxon>Bacteria</taxon>
        <taxon>Pseudomonadati</taxon>
        <taxon>Bacteroidota</taxon>
        <taxon>Cytophagia</taxon>
        <taxon>Cytophagales</taxon>
        <taxon>Cyclobacteriaceae</taxon>
        <taxon>Aquiflexum</taxon>
    </lineage>
</organism>